<feature type="non-terminal residue" evidence="12">
    <location>
        <position position="629"/>
    </location>
</feature>
<dbReference type="Gene3D" id="3.30.70.960">
    <property type="entry name" value="SEA domain"/>
    <property type="match status" value="1"/>
</dbReference>
<evidence type="ECO:0000256" key="6">
    <source>
        <dbReference type="ARBA" id="ARBA00023157"/>
    </source>
</evidence>
<dbReference type="PROSITE" id="PS50024">
    <property type="entry name" value="SEA"/>
    <property type="match status" value="1"/>
</dbReference>
<dbReference type="PROSITE" id="PS50068">
    <property type="entry name" value="LDLRA_2"/>
    <property type="match status" value="4"/>
</dbReference>
<dbReference type="Proteomes" id="UP000478052">
    <property type="component" value="Unassembled WGS sequence"/>
</dbReference>
<evidence type="ECO:0000256" key="7">
    <source>
        <dbReference type="ARBA" id="ARBA00023170"/>
    </source>
</evidence>
<dbReference type="InterPro" id="IPR002172">
    <property type="entry name" value="LDrepeatLR_classA_rpt"/>
</dbReference>
<evidence type="ECO:0000256" key="4">
    <source>
        <dbReference type="ARBA" id="ARBA00022989"/>
    </source>
</evidence>
<dbReference type="InterPro" id="IPR023415">
    <property type="entry name" value="LDLR_class-A_CS"/>
</dbReference>
<organism evidence="12 13">
    <name type="scientific">Aphis craccivora</name>
    <name type="common">Cowpea aphid</name>
    <dbReference type="NCBI Taxonomy" id="307492"/>
    <lineage>
        <taxon>Eukaryota</taxon>
        <taxon>Metazoa</taxon>
        <taxon>Ecdysozoa</taxon>
        <taxon>Arthropoda</taxon>
        <taxon>Hexapoda</taxon>
        <taxon>Insecta</taxon>
        <taxon>Pterygota</taxon>
        <taxon>Neoptera</taxon>
        <taxon>Paraneoptera</taxon>
        <taxon>Hemiptera</taxon>
        <taxon>Sternorrhyncha</taxon>
        <taxon>Aphidomorpha</taxon>
        <taxon>Aphidoidea</taxon>
        <taxon>Aphididae</taxon>
        <taxon>Aphidini</taxon>
        <taxon>Aphis</taxon>
        <taxon>Aphis</taxon>
    </lineage>
</organism>
<dbReference type="PROSITE" id="PS01209">
    <property type="entry name" value="LDLRA_1"/>
    <property type="match status" value="1"/>
</dbReference>
<evidence type="ECO:0000256" key="5">
    <source>
        <dbReference type="ARBA" id="ARBA00023136"/>
    </source>
</evidence>
<keyword evidence="3" id="KW-0677">Repeat</keyword>
<feature type="disulfide bond" evidence="9">
    <location>
        <begin position="472"/>
        <end position="484"/>
    </location>
</feature>
<evidence type="ECO:0000256" key="9">
    <source>
        <dbReference type="PROSITE-ProRule" id="PRU00124"/>
    </source>
</evidence>
<keyword evidence="7 12" id="KW-0675">Receptor</keyword>
<dbReference type="CDD" id="cd00112">
    <property type="entry name" value="LDLa"/>
    <property type="match status" value="2"/>
</dbReference>
<comment type="caution">
    <text evidence="9">Lacks conserved residue(s) required for the propagation of feature annotation.</text>
</comment>
<reference evidence="12 13" key="1">
    <citation type="submission" date="2019-08" db="EMBL/GenBank/DDBJ databases">
        <title>Whole genome of Aphis craccivora.</title>
        <authorList>
            <person name="Voronova N.V."/>
            <person name="Shulinski R.S."/>
            <person name="Bandarenka Y.V."/>
            <person name="Zhorov D.G."/>
            <person name="Warner D."/>
        </authorList>
    </citation>
    <scope>NUCLEOTIDE SEQUENCE [LARGE SCALE GENOMIC DNA]</scope>
    <source>
        <strain evidence="12">180601</strain>
        <tissue evidence="12">Whole Body</tissue>
    </source>
</reference>
<feature type="disulfide bond" evidence="9">
    <location>
        <begin position="479"/>
        <end position="497"/>
    </location>
</feature>
<evidence type="ECO:0000259" key="11">
    <source>
        <dbReference type="PROSITE" id="PS50024"/>
    </source>
</evidence>
<dbReference type="InterPro" id="IPR036364">
    <property type="entry name" value="SEA_dom_sf"/>
</dbReference>
<dbReference type="EMBL" id="VUJU01000017">
    <property type="protein sequence ID" value="KAF0773966.1"/>
    <property type="molecule type" value="Genomic_DNA"/>
</dbReference>
<gene>
    <name evidence="12" type="ORF">FWK35_00000203</name>
</gene>
<dbReference type="SUPFAM" id="SSF82671">
    <property type="entry name" value="SEA domain"/>
    <property type="match status" value="1"/>
</dbReference>
<evidence type="ECO:0000256" key="1">
    <source>
        <dbReference type="ARBA" id="ARBA00004167"/>
    </source>
</evidence>
<dbReference type="Gene3D" id="4.10.400.10">
    <property type="entry name" value="Low-density Lipoprotein Receptor"/>
    <property type="match status" value="3"/>
</dbReference>
<dbReference type="GO" id="GO:0005886">
    <property type="term" value="C:plasma membrane"/>
    <property type="evidence" value="ECO:0007669"/>
    <property type="project" value="TreeGrafter"/>
</dbReference>
<keyword evidence="13" id="KW-1185">Reference proteome</keyword>
<feature type="disulfide bond" evidence="9">
    <location>
        <begin position="585"/>
        <end position="597"/>
    </location>
</feature>
<dbReference type="PRINTS" id="PR00261">
    <property type="entry name" value="LDLRECEPTOR"/>
</dbReference>
<keyword evidence="6 9" id="KW-1015">Disulfide bond</keyword>
<dbReference type="Pfam" id="PF01390">
    <property type="entry name" value="SEA"/>
    <property type="match status" value="1"/>
</dbReference>
<feature type="disulfide bond" evidence="9">
    <location>
        <begin position="592"/>
        <end position="610"/>
    </location>
</feature>
<keyword evidence="2 10" id="KW-0812">Transmembrane</keyword>
<keyword evidence="5 10" id="KW-0472">Membrane</keyword>
<protein>
    <submittedName>
        <fullName evidence="12">Low-density lipoprotein receptor-related protein 1-like isoform X1</fullName>
    </submittedName>
</protein>
<feature type="domain" description="SEA" evidence="11">
    <location>
        <begin position="190"/>
        <end position="312"/>
    </location>
</feature>
<dbReference type="InterPro" id="IPR051221">
    <property type="entry name" value="LDLR-related"/>
</dbReference>
<feature type="disulfide bond" evidence="9">
    <location>
        <begin position="527"/>
        <end position="542"/>
    </location>
</feature>
<keyword evidence="12" id="KW-0449">Lipoprotein</keyword>
<dbReference type="OrthoDB" id="10056524at2759"/>
<evidence type="ECO:0000313" key="12">
    <source>
        <dbReference type="EMBL" id="KAF0773966.1"/>
    </source>
</evidence>
<dbReference type="GO" id="GO:0043235">
    <property type="term" value="C:receptor complex"/>
    <property type="evidence" value="ECO:0007669"/>
    <property type="project" value="TreeGrafter"/>
</dbReference>
<dbReference type="Pfam" id="PF00057">
    <property type="entry name" value="Ldl_recept_a"/>
    <property type="match status" value="2"/>
</dbReference>
<comment type="caution">
    <text evidence="12">The sequence shown here is derived from an EMBL/GenBank/DDBJ whole genome shotgun (WGS) entry which is preliminary data.</text>
</comment>
<evidence type="ECO:0000256" key="8">
    <source>
        <dbReference type="ARBA" id="ARBA00023180"/>
    </source>
</evidence>
<feature type="transmembrane region" description="Helical" evidence="10">
    <location>
        <begin position="157"/>
        <end position="179"/>
    </location>
</feature>
<evidence type="ECO:0000256" key="3">
    <source>
        <dbReference type="ARBA" id="ARBA00022737"/>
    </source>
</evidence>
<comment type="subcellular location">
    <subcellularLocation>
        <location evidence="1">Membrane</location>
        <topology evidence="1">Single-pass membrane protein</topology>
    </subcellularLocation>
</comment>
<evidence type="ECO:0000256" key="10">
    <source>
        <dbReference type="SAM" id="Phobius"/>
    </source>
</evidence>
<feature type="disulfide bond" evidence="9">
    <location>
        <begin position="508"/>
        <end position="520"/>
    </location>
</feature>
<dbReference type="InterPro" id="IPR000082">
    <property type="entry name" value="SEA_dom"/>
</dbReference>
<sequence length="629" mass="70368">MYTILKRSLNNRKRQLWPHTYSVAITTLDDRCCKRTCHHRRNHNTMENPAYNPEEGQRMANECLAARLLSGKDNTAGRGGTGTAVSTIYDPRAYGTTGTAAATNAAAVVTTPTPAAFQPATRQQPGKRCTCWQPPSDIPHLHKCNSPPRTMCHTNMFVLYTFLFFTALICLTTSVLLYITRIQVPHKEKYPLVVEGEFQITNIPYTIGFVDRNSTEFLALSANITTQLDDTFRNSELSPWYDGCEVIDLSPGQAKGVQVQCEIKFSQEPESAIGIGQIGIAFLKTLRIQHGHTWLGNYSVDVQSIGFQMSGELGMWTDWSEWSGCEDPGDYVATRTRKCLTRDTREPTSVDRCLLIPGNKSDLDLMPCRIYLSQNSDLDEYFTVPPPISTSTSKEVIEQAPTNKVTENDNWICDECKDDEVCLADRDEGILQCLPSLDTKDLTGCGGRCGINTQYCQNIHRNAYTCVDTSPCSKNEFECGNRMCVSDKAKCNGIYDCLDQTDEKDCPCDLETHFRCGIQCFLKTKMCDGVSDCWNGHDELNCTHCEDGKFACNSNDECVIYDRFCDAYPDCTDKSDEPLGCEGPCRSNEKACRNGRCVKIHALCDEIEDCGNEFNNKTNCISQTLNNLD</sequence>
<accession>A0A6G0ZRJ6</accession>
<dbReference type="AlphaFoldDB" id="A0A6G0ZRJ6"/>
<keyword evidence="4 10" id="KW-1133">Transmembrane helix</keyword>
<evidence type="ECO:0000256" key="2">
    <source>
        <dbReference type="ARBA" id="ARBA00022692"/>
    </source>
</evidence>
<feature type="disulfide bond" evidence="9">
    <location>
        <begin position="491"/>
        <end position="506"/>
    </location>
</feature>
<dbReference type="PANTHER" id="PTHR22722">
    <property type="entry name" value="LOW-DENSITY LIPOPROTEIN RECEPTOR-RELATED PROTEIN 2-RELATED"/>
    <property type="match status" value="1"/>
</dbReference>
<dbReference type="SMART" id="SM00192">
    <property type="entry name" value="LDLa"/>
    <property type="match status" value="4"/>
</dbReference>
<dbReference type="InterPro" id="IPR036055">
    <property type="entry name" value="LDL_receptor-like_sf"/>
</dbReference>
<name>A0A6G0ZRJ6_APHCR</name>
<proteinExistence type="predicted"/>
<dbReference type="SUPFAM" id="SSF57424">
    <property type="entry name" value="LDL receptor-like module"/>
    <property type="match status" value="4"/>
</dbReference>
<evidence type="ECO:0000313" key="13">
    <source>
        <dbReference type="Proteomes" id="UP000478052"/>
    </source>
</evidence>
<keyword evidence="8" id="KW-0325">Glycoprotein</keyword>